<evidence type="ECO:0000313" key="2">
    <source>
        <dbReference type="EMBL" id="PTQ29990.1"/>
    </source>
</evidence>
<sequence>MTKTVTFNFHLNLGASKLDASKAPRVNSSGMGREWLRTSPTSDIRLALMIALSSQAARQSQRVVESLASESFKYVFPRRQNGQNPEEAFMSVPDLETIPYRVIRKEPGYEIRVVESYMIAETDMSGESGFDFVSSGQAFNTLAEYIFGKNTSRETMPMNTPVLLQRNETKSQKMEMTTPVFTQKASEEGTWRMAFLIPSKFDESNLPIPDNTSVKIRRVPSKTVAVTAFSGFVTEDVLEKKEREIRRALEKDNQVRTKGSVLPEIAQYNPPFTPPFMRRNEVSVEVEYKA</sequence>
<protein>
    <recommendedName>
        <fullName evidence="4">SOUL heme-binding protein</fullName>
    </recommendedName>
</protein>
<dbReference type="OrthoDB" id="6424451at2759"/>
<dbReference type="Pfam" id="PF04832">
    <property type="entry name" value="SOUL"/>
    <property type="match status" value="2"/>
</dbReference>
<proteinExistence type="inferred from homology"/>
<gene>
    <name evidence="2" type="ORF">MARPO_0131s0003</name>
</gene>
<dbReference type="SUPFAM" id="SSF55136">
    <property type="entry name" value="Probable bacterial effector-binding domain"/>
    <property type="match status" value="2"/>
</dbReference>
<reference evidence="3" key="1">
    <citation type="journal article" date="2017" name="Cell">
        <title>Insights into land plant evolution garnered from the Marchantia polymorpha genome.</title>
        <authorList>
            <person name="Bowman J.L."/>
            <person name="Kohchi T."/>
            <person name="Yamato K.T."/>
            <person name="Jenkins J."/>
            <person name="Shu S."/>
            <person name="Ishizaki K."/>
            <person name="Yamaoka S."/>
            <person name="Nishihama R."/>
            <person name="Nakamura Y."/>
            <person name="Berger F."/>
            <person name="Adam C."/>
            <person name="Aki S.S."/>
            <person name="Althoff F."/>
            <person name="Araki T."/>
            <person name="Arteaga-Vazquez M.A."/>
            <person name="Balasubrmanian S."/>
            <person name="Barry K."/>
            <person name="Bauer D."/>
            <person name="Boehm C.R."/>
            <person name="Briginshaw L."/>
            <person name="Caballero-Perez J."/>
            <person name="Catarino B."/>
            <person name="Chen F."/>
            <person name="Chiyoda S."/>
            <person name="Chovatia M."/>
            <person name="Davies K.M."/>
            <person name="Delmans M."/>
            <person name="Demura T."/>
            <person name="Dierschke T."/>
            <person name="Dolan L."/>
            <person name="Dorantes-Acosta A.E."/>
            <person name="Eklund D.M."/>
            <person name="Florent S.N."/>
            <person name="Flores-Sandoval E."/>
            <person name="Fujiyama A."/>
            <person name="Fukuzawa H."/>
            <person name="Galik B."/>
            <person name="Grimanelli D."/>
            <person name="Grimwood J."/>
            <person name="Grossniklaus U."/>
            <person name="Hamada T."/>
            <person name="Haseloff J."/>
            <person name="Hetherington A.J."/>
            <person name="Higo A."/>
            <person name="Hirakawa Y."/>
            <person name="Hundley H.N."/>
            <person name="Ikeda Y."/>
            <person name="Inoue K."/>
            <person name="Inoue S.I."/>
            <person name="Ishida S."/>
            <person name="Jia Q."/>
            <person name="Kakita M."/>
            <person name="Kanazawa T."/>
            <person name="Kawai Y."/>
            <person name="Kawashima T."/>
            <person name="Kennedy M."/>
            <person name="Kinose K."/>
            <person name="Kinoshita T."/>
            <person name="Kohara Y."/>
            <person name="Koide E."/>
            <person name="Komatsu K."/>
            <person name="Kopischke S."/>
            <person name="Kubo M."/>
            <person name="Kyozuka J."/>
            <person name="Lagercrantz U."/>
            <person name="Lin S.S."/>
            <person name="Lindquist E."/>
            <person name="Lipzen A.M."/>
            <person name="Lu C.W."/>
            <person name="De Luna E."/>
            <person name="Martienssen R.A."/>
            <person name="Minamino N."/>
            <person name="Mizutani M."/>
            <person name="Mizutani M."/>
            <person name="Mochizuki N."/>
            <person name="Monte I."/>
            <person name="Mosher R."/>
            <person name="Nagasaki H."/>
            <person name="Nakagami H."/>
            <person name="Naramoto S."/>
            <person name="Nishitani K."/>
            <person name="Ohtani M."/>
            <person name="Okamoto T."/>
            <person name="Okumura M."/>
            <person name="Phillips J."/>
            <person name="Pollak B."/>
            <person name="Reinders A."/>
            <person name="Rovekamp M."/>
            <person name="Sano R."/>
            <person name="Sawa S."/>
            <person name="Schmid M.W."/>
            <person name="Shirakawa M."/>
            <person name="Solano R."/>
            <person name="Spunde A."/>
            <person name="Suetsugu N."/>
            <person name="Sugano S."/>
            <person name="Sugiyama A."/>
            <person name="Sun R."/>
            <person name="Suzuki Y."/>
            <person name="Takenaka M."/>
            <person name="Takezawa D."/>
            <person name="Tomogane H."/>
            <person name="Tsuzuki M."/>
            <person name="Ueda T."/>
            <person name="Umeda M."/>
            <person name="Ward J.M."/>
            <person name="Watanabe Y."/>
            <person name="Yazaki K."/>
            <person name="Yokoyama R."/>
            <person name="Yoshitake Y."/>
            <person name="Yotsui I."/>
            <person name="Zachgo S."/>
            <person name="Schmutz J."/>
        </authorList>
    </citation>
    <scope>NUCLEOTIDE SEQUENCE [LARGE SCALE GENOMIC DNA]</scope>
    <source>
        <strain evidence="3">Tak-1</strain>
    </source>
</reference>
<keyword evidence="3" id="KW-1185">Reference proteome</keyword>
<name>A0A2R6W813_MARPO</name>
<dbReference type="Gene3D" id="3.20.80.10">
    <property type="entry name" value="Regulatory factor, effector binding domain"/>
    <property type="match status" value="2"/>
</dbReference>
<evidence type="ECO:0000256" key="1">
    <source>
        <dbReference type="ARBA" id="ARBA00009817"/>
    </source>
</evidence>
<evidence type="ECO:0000313" key="3">
    <source>
        <dbReference type="Proteomes" id="UP000244005"/>
    </source>
</evidence>
<dbReference type="InterPro" id="IPR011256">
    <property type="entry name" value="Reg_factor_effector_dom_sf"/>
</dbReference>
<dbReference type="Gramene" id="Mp8g19010.1">
    <property type="protein sequence ID" value="Mp8g19010.1.cds"/>
    <property type="gene ID" value="Mp8g19010"/>
</dbReference>
<evidence type="ECO:0008006" key="4">
    <source>
        <dbReference type="Google" id="ProtNLM"/>
    </source>
</evidence>
<dbReference type="PANTHER" id="PTHR11220:SF54">
    <property type="entry name" value="OS02G0533200 PROTEIN"/>
    <property type="match status" value="1"/>
</dbReference>
<dbReference type="InterPro" id="IPR006917">
    <property type="entry name" value="SOUL_heme-bd"/>
</dbReference>
<dbReference type="Proteomes" id="UP000244005">
    <property type="component" value="Unassembled WGS sequence"/>
</dbReference>
<dbReference type="PANTHER" id="PTHR11220">
    <property type="entry name" value="HEME-BINDING PROTEIN-RELATED"/>
    <property type="match status" value="1"/>
</dbReference>
<comment type="similarity">
    <text evidence="1">Belongs to the HEBP family.</text>
</comment>
<dbReference type="AlphaFoldDB" id="A0A2R6W813"/>
<organism evidence="2 3">
    <name type="scientific">Marchantia polymorpha</name>
    <name type="common">Common liverwort</name>
    <name type="synonym">Marchantia aquatica</name>
    <dbReference type="NCBI Taxonomy" id="3197"/>
    <lineage>
        <taxon>Eukaryota</taxon>
        <taxon>Viridiplantae</taxon>
        <taxon>Streptophyta</taxon>
        <taxon>Embryophyta</taxon>
        <taxon>Marchantiophyta</taxon>
        <taxon>Marchantiopsida</taxon>
        <taxon>Marchantiidae</taxon>
        <taxon>Marchantiales</taxon>
        <taxon>Marchantiaceae</taxon>
        <taxon>Marchantia</taxon>
    </lineage>
</organism>
<dbReference type="EMBL" id="KZ772803">
    <property type="protein sequence ID" value="PTQ29990.1"/>
    <property type="molecule type" value="Genomic_DNA"/>
</dbReference>
<accession>A0A2R6W813</accession>
<dbReference type="OMA" id="MEDQDKW"/>